<evidence type="ECO:0000313" key="4">
    <source>
        <dbReference type="Proteomes" id="UP000261520"/>
    </source>
</evidence>
<reference evidence="3" key="1">
    <citation type="submission" date="2025-08" db="UniProtKB">
        <authorList>
            <consortium name="Ensembl"/>
        </authorList>
    </citation>
    <scope>IDENTIFICATION</scope>
</reference>
<evidence type="ECO:0000313" key="3">
    <source>
        <dbReference type="Ensembl" id="ENSPMGP00000013647.1"/>
    </source>
</evidence>
<accession>A0A3B4A9C0</accession>
<dbReference type="AlphaFoldDB" id="A0A3B4A9C0"/>
<evidence type="ECO:0008006" key="5">
    <source>
        <dbReference type="Google" id="ProtNLM"/>
    </source>
</evidence>
<dbReference type="Proteomes" id="UP000261520">
    <property type="component" value="Unplaced"/>
</dbReference>
<organism evidence="3 4">
    <name type="scientific">Periophthalmus magnuspinnatus</name>
    <dbReference type="NCBI Taxonomy" id="409849"/>
    <lineage>
        <taxon>Eukaryota</taxon>
        <taxon>Metazoa</taxon>
        <taxon>Chordata</taxon>
        <taxon>Craniata</taxon>
        <taxon>Vertebrata</taxon>
        <taxon>Euteleostomi</taxon>
        <taxon>Actinopterygii</taxon>
        <taxon>Neopterygii</taxon>
        <taxon>Teleostei</taxon>
        <taxon>Neoteleostei</taxon>
        <taxon>Acanthomorphata</taxon>
        <taxon>Gobiaria</taxon>
        <taxon>Gobiiformes</taxon>
        <taxon>Gobioidei</taxon>
        <taxon>Gobiidae</taxon>
        <taxon>Oxudercinae</taxon>
        <taxon>Periophthalmus</taxon>
    </lineage>
</organism>
<feature type="signal peptide" evidence="2">
    <location>
        <begin position="1"/>
        <end position="25"/>
    </location>
</feature>
<sequence>MFGYSNHLSLLVLGFFQRLSHLLLSENLATLLQPAGPDSTGEFDRRRSTNHSINSTLKHGTGNCREHWGRGSVFPKVTTTAFICGSWNRTANLWVSRSDRSTNDVYVKSRVPTSNL</sequence>
<protein>
    <recommendedName>
        <fullName evidence="5">Secreted protein</fullName>
    </recommendedName>
</protein>
<feature type="chain" id="PRO_5017251336" description="Secreted protein" evidence="2">
    <location>
        <begin position="26"/>
        <end position="116"/>
    </location>
</feature>
<keyword evidence="4" id="KW-1185">Reference proteome</keyword>
<reference evidence="3" key="2">
    <citation type="submission" date="2025-09" db="UniProtKB">
        <authorList>
            <consortium name="Ensembl"/>
        </authorList>
    </citation>
    <scope>IDENTIFICATION</scope>
</reference>
<keyword evidence="2" id="KW-0732">Signal</keyword>
<proteinExistence type="predicted"/>
<name>A0A3B4A9C0_9GOBI</name>
<evidence type="ECO:0000256" key="1">
    <source>
        <dbReference type="SAM" id="MobiDB-lite"/>
    </source>
</evidence>
<evidence type="ECO:0000256" key="2">
    <source>
        <dbReference type="SAM" id="SignalP"/>
    </source>
</evidence>
<feature type="region of interest" description="Disordered" evidence="1">
    <location>
        <begin position="36"/>
        <end position="58"/>
    </location>
</feature>
<dbReference type="Ensembl" id="ENSPMGT00000014561.1">
    <property type="protein sequence ID" value="ENSPMGP00000013647.1"/>
    <property type="gene ID" value="ENSPMGG00000011214.1"/>
</dbReference>